<dbReference type="AlphaFoldDB" id="A0A4S9AAH0"/>
<dbReference type="EMBL" id="QZAO01000071">
    <property type="protein sequence ID" value="THW76216.1"/>
    <property type="molecule type" value="Genomic_DNA"/>
</dbReference>
<evidence type="ECO:0000313" key="1">
    <source>
        <dbReference type="EMBL" id="THW76216.1"/>
    </source>
</evidence>
<sequence>MSSSKGISPHATLFTHSYARATALGSTDPQASATAMSSHYLPNLTSFTLGTTTTVSTPAEAAKGTLLHLQKLIKAGVGADIRLIRVAVKEISEFAAAVFVTWELVVDGNPISDGGAEGKGGKGKAKGWRWRNCYGYRRMEGQGVDGGVKEGFEYIVSDEEVGELVKRVPKYFEMWRGKEDVVEKRELIERRMERY</sequence>
<gene>
    <name evidence="1" type="ORF">D6D19_03319</name>
</gene>
<proteinExistence type="predicted"/>
<comment type="caution">
    <text evidence="1">The sequence shown here is derived from an EMBL/GenBank/DDBJ whole genome shotgun (WGS) entry which is preliminary data.</text>
</comment>
<dbReference type="Proteomes" id="UP000308802">
    <property type="component" value="Unassembled WGS sequence"/>
</dbReference>
<protein>
    <submittedName>
        <fullName evidence="1">Uncharacterized protein</fullName>
    </submittedName>
</protein>
<accession>A0A4S9AAH0</accession>
<reference evidence="1 2" key="1">
    <citation type="submission" date="2018-10" db="EMBL/GenBank/DDBJ databases">
        <title>Fifty Aureobasidium pullulans genomes reveal a recombining polyextremotolerant generalist.</title>
        <authorList>
            <person name="Gostincar C."/>
            <person name="Turk M."/>
            <person name="Zajc J."/>
            <person name="Gunde-Cimerman N."/>
        </authorList>
    </citation>
    <scope>NUCLEOTIDE SEQUENCE [LARGE SCALE GENOMIC DNA]</scope>
    <source>
        <strain evidence="1 2">EXF-10659</strain>
    </source>
</reference>
<organism evidence="1 2">
    <name type="scientific">Aureobasidium pullulans</name>
    <name type="common">Black yeast</name>
    <name type="synonym">Pullularia pullulans</name>
    <dbReference type="NCBI Taxonomy" id="5580"/>
    <lineage>
        <taxon>Eukaryota</taxon>
        <taxon>Fungi</taxon>
        <taxon>Dikarya</taxon>
        <taxon>Ascomycota</taxon>
        <taxon>Pezizomycotina</taxon>
        <taxon>Dothideomycetes</taxon>
        <taxon>Dothideomycetidae</taxon>
        <taxon>Dothideales</taxon>
        <taxon>Saccotheciaceae</taxon>
        <taxon>Aureobasidium</taxon>
    </lineage>
</organism>
<name>A0A4S9AAH0_AURPU</name>
<evidence type="ECO:0000313" key="2">
    <source>
        <dbReference type="Proteomes" id="UP000308802"/>
    </source>
</evidence>